<evidence type="ECO:0000256" key="11">
    <source>
        <dbReference type="ARBA" id="ARBA00022737"/>
    </source>
</evidence>
<dbReference type="GO" id="GO:0005509">
    <property type="term" value="F:calcium ion binding"/>
    <property type="evidence" value="ECO:0007669"/>
    <property type="project" value="InterPro"/>
</dbReference>
<comment type="similarity">
    <text evidence="5">Belongs to the nucleobindin family.</text>
</comment>
<feature type="compositionally biased region" description="Low complexity" evidence="17">
    <location>
        <begin position="386"/>
        <end position="398"/>
    </location>
</feature>
<evidence type="ECO:0000256" key="13">
    <source>
        <dbReference type="ARBA" id="ARBA00023034"/>
    </source>
</evidence>
<protein>
    <submittedName>
        <fullName evidence="21 22">Nucleobindin-2</fullName>
    </submittedName>
</protein>
<dbReference type="GO" id="GO:0070062">
    <property type="term" value="C:extracellular exosome"/>
    <property type="evidence" value="ECO:0007669"/>
    <property type="project" value="TreeGrafter"/>
</dbReference>
<keyword evidence="8" id="KW-0597">Phosphoprotein</keyword>
<feature type="chain" id="PRO_5010817819" evidence="18">
    <location>
        <begin position="25"/>
        <end position="554"/>
    </location>
</feature>
<keyword evidence="12" id="KW-0106">Calcium</keyword>
<keyword evidence="6" id="KW-0963">Cytoplasm</keyword>
<feature type="compositionally biased region" description="Polar residues" evidence="17">
    <location>
        <begin position="399"/>
        <end position="413"/>
    </location>
</feature>
<reference evidence="21 22" key="1">
    <citation type="submission" date="2025-04" db="UniProtKB">
        <authorList>
            <consortium name="RefSeq"/>
        </authorList>
    </citation>
    <scope>IDENTIFICATION</scope>
    <source>
        <tissue evidence="21 22">Entire body</tissue>
    </source>
</reference>
<dbReference type="GO" id="GO:0016020">
    <property type="term" value="C:membrane"/>
    <property type="evidence" value="ECO:0007669"/>
    <property type="project" value="UniProtKB-SubCell"/>
</dbReference>
<evidence type="ECO:0000256" key="10">
    <source>
        <dbReference type="ARBA" id="ARBA00022729"/>
    </source>
</evidence>
<feature type="compositionally biased region" description="Polar residues" evidence="17">
    <location>
        <begin position="533"/>
        <end position="554"/>
    </location>
</feature>
<dbReference type="AlphaFoldDB" id="A0A1W4WS33"/>
<dbReference type="RefSeq" id="XP_018323165.1">
    <property type="nucleotide sequence ID" value="XM_018467663.2"/>
</dbReference>
<dbReference type="InterPro" id="IPR040250">
    <property type="entry name" value="Nucleobindin"/>
</dbReference>
<name>A0A1W4WS33_AGRPL</name>
<evidence type="ECO:0000313" key="20">
    <source>
        <dbReference type="Proteomes" id="UP000192223"/>
    </source>
</evidence>
<evidence type="ECO:0000256" key="7">
    <source>
        <dbReference type="ARBA" id="ARBA00022525"/>
    </source>
</evidence>
<dbReference type="RefSeq" id="XP_018322943.1">
    <property type="nucleotide sequence ID" value="XM_018467441.2"/>
</dbReference>
<organism evidence="20 21">
    <name type="scientific">Agrilus planipennis</name>
    <name type="common">Emerald ash borer</name>
    <name type="synonym">Agrilus marcopoli</name>
    <dbReference type="NCBI Taxonomy" id="224129"/>
    <lineage>
        <taxon>Eukaryota</taxon>
        <taxon>Metazoa</taxon>
        <taxon>Ecdysozoa</taxon>
        <taxon>Arthropoda</taxon>
        <taxon>Hexapoda</taxon>
        <taxon>Insecta</taxon>
        <taxon>Pterygota</taxon>
        <taxon>Neoptera</taxon>
        <taxon>Endopterygota</taxon>
        <taxon>Coleoptera</taxon>
        <taxon>Polyphaga</taxon>
        <taxon>Elateriformia</taxon>
        <taxon>Buprestoidea</taxon>
        <taxon>Buprestidae</taxon>
        <taxon>Agrilinae</taxon>
        <taxon>Agrilus</taxon>
    </lineage>
</organism>
<dbReference type="SUPFAM" id="SSF47473">
    <property type="entry name" value="EF-hand"/>
    <property type="match status" value="1"/>
</dbReference>
<feature type="compositionally biased region" description="Pro residues" evidence="17">
    <location>
        <begin position="432"/>
        <end position="455"/>
    </location>
</feature>
<evidence type="ECO:0000256" key="14">
    <source>
        <dbReference type="ARBA" id="ARBA00023125"/>
    </source>
</evidence>
<dbReference type="GO" id="GO:0003677">
    <property type="term" value="F:DNA binding"/>
    <property type="evidence" value="ECO:0007669"/>
    <property type="project" value="UniProtKB-KW"/>
</dbReference>
<dbReference type="PANTHER" id="PTHR19237:SF20">
    <property type="entry name" value="NUCLEOBINDIN 1"/>
    <property type="match status" value="1"/>
</dbReference>
<dbReference type="RefSeq" id="XP_018323021.1">
    <property type="nucleotide sequence ID" value="XM_018467519.2"/>
</dbReference>
<dbReference type="GeneID" id="108735445"/>
<keyword evidence="11" id="KW-0677">Repeat</keyword>
<dbReference type="CDD" id="cd00051">
    <property type="entry name" value="EFh"/>
    <property type="match status" value="1"/>
</dbReference>
<feature type="compositionally biased region" description="Low complexity" evidence="17">
    <location>
        <begin position="498"/>
        <end position="526"/>
    </location>
</feature>
<dbReference type="InterPro" id="IPR057576">
    <property type="entry name" value="NUCB1_N"/>
</dbReference>
<evidence type="ECO:0000256" key="15">
    <source>
        <dbReference type="ARBA" id="ARBA00023136"/>
    </source>
</evidence>
<dbReference type="PANTHER" id="PTHR19237">
    <property type="entry name" value="NUCLEOBINDIN"/>
    <property type="match status" value="1"/>
</dbReference>
<evidence type="ECO:0000256" key="18">
    <source>
        <dbReference type="SAM" id="SignalP"/>
    </source>
</evidence>
<evidence type="ECO:0000259" key="19">
    <source>
        <dbReference type="PROSITE" id="PS50222"/>
    </source>
</evidence>
<evidence type="ECO:0000256" key="3">
    <source>
        <dbReference type="ARBA" id="ARBA00004555"/>
    </source>
</evidence>
<dbReference type="GO" id="GO:0005794">
    <property type="term" value="C:Golgi apparatus"/>
    <property type="evidence" value="ECO:0007669"/>
    <property type="project" value="UniProtKB-SubCell"/>
</dbReference>
<evidence type="ECO:0000256" key="16">
    <source>
        <dbReference type="SAM" id="Coils"/>
    </source>
</evidence>
<evidence type="ECO:0000256" key="1">
    <source>
        <dbReference type="ARBA" id="ARBA00004170"/>
    </source>
</evidence>
<sequence>MVSKVVSLFTILCLQVIVAPPVTKDKPQAEKEKEPIEDVMEYHRYLKEVVSALESDPEFRKKLEQANEEDIRSGKIANQLEFVSHHVRTKLDEIKRTEMERLRNLVEKKNGLAEGNYIEDPNHGRLDHLDHSSHTFEIEDLKKLIAKTTEDLAKADRKRREDFKKYEMQKELEKMEKLNHTTGEEREKLEKQYKELEEKHKKHEPLHEPGHKAQLEEVWEKQDHMEQEFDPKTFFMLHDLDSNGLWDENEVKALFVKELDKMYAAGAPEDDMAERIEEMERMRETVFRDVDKNHDNFIDFNEFVSQTKDPNFQEDHGWQPLDENKPYTAEELQEYINQYQMQHGGYYPNQPGYANYPYQQGYPNELPPQVHQMPPQQGYPAPPQGYPNQPHPQGYPNQAQPQGYPNQAPQGYPNQAPPQGYPNNAPQGYPNQAPPQGYPNQAPPQGYPNQVPPQGYPNQAPSQGYPNQAPPQGYPNQPVAPGSNNQAPSAVSPPNQPPVQGNPNVGQQAPAQSQQQSSSQPGQAPPVGKGTGDLNSNSVNLNQPEGGSQQQHHN</sequence>
<evidence type="ECO:0000313" key="24">
    <source>
        <dbReference type="RefSeq" id="XP_018323165.1"/>
    </source>
</evidence>
<evidence type="ECO:0000256" key="9">
    <source>
        <dbReference type="ARBA" id="ARBA00022658"/>
    </source>
</evidence>
<keyword evidence="9" id="KW-0344">Guanine-nucleotide releasing factor</keyword>
<accession>A0A1W4WS33</accession>
<evidence type="ECO:0000313" key="22">
    <source>
        <dbReference type="RefSeq" id="XP_018323021.1"/>
    </source>
</evidence>
<dbReference type="KEGG" id="apln:108735445"/>
<feature type="region of interest" description="Disordered" evidence="17">
    <location>
        <begin position="351"/>
        <end position="554"/>
    </location>
</feature>
<feature type="domain" description="EF-hand" evidence="19">
    <location>
        <begin position="278"/>
        <end position="313"/>
    </location>
</feature>
<evidence type="ECO:0000256" key="4">
    <source>
        <dbReference type="ARBA" id="ARBA00004613"/>
    </source>
</evidence>
<dbReference type="PROSITE" id="PS00018">
    <property type="entry name" value="EF_HAND_1"/>
    <property type="match status" value="1"/>
</dbReference>
<dbReference type="STRING" id="224129.A0A1W4WS33"/>
<keyword evidence="7" id="KW-0964">Secreted</keyword>
<dbReference type="GO" id="GO:0005793">
    <property type="term" value="C:endoplasmic reticulum-Golgi intermediate compartment"/>
    <property type="evidence" value="ECO:0007669"/>
    <property type="project" value="TreeGrafter"/>
</dbReference>
<keyword evidence="16" id="KW-0175">Coiled coil</keyword>
<dbReference type="GO" id="GO:0005085">
    <property type="term" value="F:guanyl-nucleotide exchange factor activity"/>
    <property type="evidence" value="ECO:0007669"/>
    <property type="project" value="UniProtKB-KW"/>
</dbReference>
<evidence type="ECO:0000256" key="12">
    <source>
        <dbReference type="ARBA" id="ARBA00022837"/>
    </source>
</evidence>
<keyword evidence="10 18" id="KW-0732">Signal</keyword>
<evidence type="ECO:0000256" key="17">
    <source>
        <dbReference type="SAM" id="MobiDB-lite"/>
    </source>
</evidence>
<dbReference type="InterPro" id="IPR002048">
    <property type="entry name" value="EF_hand_dom"/>
</dbReference>
<dbReference type="InterPro" id="IPR011992">
    <property type="entry name" value="EF-hand-dom_pair"/>
</dbReference>
<dbReference type="Gene3D" id="1.10.238.10">
    <property type="entry name" value="EF-hand"/>
    <property type="match status" value="1"/>
</dbReference>
<evidence type="ECO:0000313" key="21">
    <source>
        <dbReference type="RefSeq" id="XP_018322943.1"/>
    </source>
</evidence>
<comment type="subcellular location">
    <subcellularLocation>
        <location evidence="2">Cytoplasm</location>
    </subcellularLocation>
    <subcellularLocation>
        <location evidence="3">Golgi apparatus</location>
    </subcellularLocation>
    <subcellularLocation>
        <location evidence="1">Membrane</location>
        <topology evidence="1">Peripheral membrane protein</topology>
    </subcellularLocation>
    <subcellularLocation>
        <location evidence="4">Secreted</location>
    </subcellularLocation>
</comment>
<evidence type="ECO:0000256" key="8">
    <source>
        <dbReference type="ARBA" id="ARBA00022553"/>
    </source>
</evidence>
<dbReference type="PROSITE" id="PS50222">
    <property type="entry name" value="EF_HAND_2"/>
    <property type="match status" value="1"/>
</dbReference>
<evidence type="ECO:0000256" key="2">
    <source>
        <dbReference type="ARBA" id="ARBA00004496"/>
    </source>
</evidence>
<gene>
    <name evidence="21 22 23 24" type="primary">LOC108735445</name>
</gene>
<dbReference type="InterPro" id="IPR018247">
    <property type="entry name" value="EF_Hand_1_Ca_BS"/>
</dbReference>
<feature type="signal peptide" evidence="18">
    <location>
        <begin position="1"/>
        <end position="24"/>
    </location>
</feature>
<evidence type="ECO:0000313" key="23">
    <source>
        <dbReference type="RefSeq" id="XP_018323090.1"/>
    </source>
</evidence>
<keyword evidence="14" id="KW-0238">DNA-binding</keyword>
<feature type="compositionally biased region" description="Polar residues" evidence="17">
    <location>
        <begin position="421"/>
        <end position="430"/>
    </location>
</feature>
<dbReference type="Pfam" id="PF25434">
    <property type="entry name" value="NUCB1_N"/>
    <property type="match status" value="1"/>
</dbReference>
<dbReference type="Proteomes" id="UP000192223">
    <property type="component" value="Unplaced"/>
</dbReference>
<feature type="compositionally biased region" description="Polar residues" evidence="17">
    <location>
        <begin position="456"/>
        <end position="466"/>
    </location>
</feature>
<dbReference type="RefSeq" id="XP_018323090.1">
    <property type="nucleotide sequence ID" value="XM_018467588.2"/>
</dbReference>
<evidence type="ECO:0000256" key="6">
    <source>
        <dbReference type="ARBA" id="ARBA00022490"/>
    </source>
</evidence>
<dbReference type="OrthoDB" id="5982823at2759"/>
<evidence type="ECO:0000256" key="5">
    <source>
        <dbReference type="ARBA" id="ARBA00008063"/>
    </source>
</evidence>
<keyword evidence="13" id="KW-0333">Golgi apparatus</keyword>
<keyword evidence="15" id="KW-0472">Membrane</keyword>
<keyword evidence="20" id="KW-1185">Reference proteome</keyword>
<feature type="coiled-coil region" evidence="16">
    <location>
        <begin position="138"/>
        <end position="206"/>
    </location>
</feature>
<proteinExistence type="inferred from homology"/>